<name>A0ABV4C1S6_9MYCO</name>
<gene>
    <name evidence="1" type="ORF">AB8998_09635</name>
</gene>
<comment type="caution">
    <text evidence="1">The sequence shown here is derived from an EMBL/GenBank/DDBJ whole genome shotgun (WGS) entry which is preliminary data.</text>
</comment>
<organism evidence="1 2">
    <name type="scientific">Mycobacterium servetii</name>
    <dbReference type="NCBI Taxonomy" id="3237418"/>
    <lineage>
        <taxon>Bacteria</taxon>
        <taxon>Bacillati</taxon>
        <taxon>Actinomycetota</taxon>
        <taxon>Actinomycetes</taxon>
        <taxon>Mycobacteriales</taxon>
        <taxon>Mycobacteriaceae</taxon>
        <taxon>Mycobacterium</taxon>
    </lineage>
</organism>
<evidence type="ECO:0000313" key="2">
    <source>
        <dbReference type="Proteomes" id="UP001564760"/>
    </source>
</evidence>
<sequence length="102" mass="11160">MKLVLSDRPDSIDYLKIAAAWRMARDTDRSVVVHRVCFECPAVATIAPAAAGGAHRIAAEHEGWCPVLAAHGGRALTARERRRHRRYMDGEQLADPAGEAQS</sequence>
<keyword evidence="2" id="KW-1185">Reference proteome</keyword>
<reference evidence="1 2" key="1">
    <citation type="submission" date="2024-08" db="EMBL/GenBank/DDBJ databases">
        <title>Mycobacterium servetensis sp. nov., a novel rapid-growing mycobacterial species recovered from a human patient in Zaragoza, Spain.</title>
        <authorList>
            <person name="Tristancho-Baro A.I."/>
            <person name="Buenestado-Serrano S."/>
            <person name="Garcia De Viedma D."/>
            <person name="Milagro-Beamonte A."/>
            <person name="Burillo N."/>
            <person name="Sanz S."/>
            <person name="Lopez-Calleja A.I."/>
            <person name="Penas-Utrilla D."/>
            <person name="Guardingo M."/>
            <person name="Garcia M.J."/>
            <person name="Vinuelas-Bayon J."/>
        </authorList>
    </citation>
    <scope>NUCLEOTIDE SEQUENCE [LARGE SCALE GENOMIC DNA]</scope>
    <source>
        <strain evidence="2">HUMS_12744610</strain>
    </source>
</reference>
<accession>A0ABV4C1S6</accession>
<dbReference type="RefSeq" id="WP_369737680.1">
    <property type="nucleotide sequence ID" value="NZ_JBGEDP010000001.1"/>
</dbReference>
<evidence type="ECO:0008006" key="3">
    <source>
        <dbReference type="Google" id="ProtNLM"/>
    </source>
</evidence>
<dbReference type="Proteomes" id="UP001564760">
    <property type="component" value="Unassembled WGS sequence"/>
</dbReference>
<dbReference type="EMBL" id="JBGEDP010000001">
    <property type="protein sequence ID" value="MEY8015255.1"/>
    <property type="molecule type" value="Genomic_DNA"/>
</dbReference>
<proteinExistence type="predicted"/>
<evidence type="ECO:0000313" key="1">
    <source>
        <dbReference type="EMBL" id="MEY8015255.1"/>
    </source>
</evidence>
<protein>
    <recommendedName>
        <fullName evidence="3">4Fe-4S Wbl-type domain-containing protein</fullName>
    </recommendedName>
</protein>